<gene>
    <name evidence="1" type="ORF">SR876_14300</name>
</gene>
<name>A0ABZ0XPX2_9BACT</name>
<evidence type="ECO:0008006" key="3">
    <source>
        <dbReference type="Google" id="ProtNLM"/>
    </source>
</evidence>
<reference evidence="1 2" key="1">
    <citation type="submission" date="2023-11" db="EMBL/GenBank/DDBJ databases">
        <title>MicrobeMod: A computational toolkit for identifying prokaryotic methylation and restriction-modification with nanopore sequencing.</title>
        <authorList>
            <person name="Crits-Christoph A."/>
            <person name="Kang S.C."/>
            <person name="Lee H."/>
            <person name="Ostrov N."/>
        </authorList>
    </citation>
    <scope>NUCLEOTIDE SEQUENCE [LARGE SCALE GENOMIC DNA]</scope>
    <source>
        <strain evidence="1 2">ATCC 23090</strain>
    </source>
</reference>
<sequence>MSFDITNLSQYIELNSRTISSKAVGNAQTAKLLLDSGNVQFTKGTAPILKLDSNTVIQDGSTCGRTPSGTTILSNTMLTTKPLKSVENICTKTLINTYYAWALKAGQDPETEGWDAAFAQYIMDSRVQAIAEANENLLWNGDTTLTGQLSYFNGILKQVTSGTYTNIDSTATSVLAQLQEANSKTPIKIRKQSDFRIFISEVLYDLYLMELANKNIFKPTDDFKLFGTTTTLVPVSGLNSSPYKIVSIRLSNLQLGMDLESDVTKSSLKYSIETEQHYADIHYSLGVSVVYPIASEVGYADLSPA</sequence>
<organism evidence="1 2">
    <name type="scientific">Chitinophaga sancti</name>
    <dbReference type="NCBI Taxonomy" id="1004"/>
    <lineage>
        <taxon>Bacteria</taxon>
        <taxon>Pseudomonadati</taxon>
        <taxon>Bacteroidota</taxon>
        <taxon>Chitinophagia</taxon>
        <taxon>Chitinophagales</taxon>
        <taxon>Chitinophagaceae</taxon>
        <taxon>Chitinophaga</taxon>
    </lineage>
</organism>
<keyword evidence="2" id="KW-1185">Reference proteome</keyword>
<protein>
    <recommendedName>
        <fullName evidence="3">DUF2184 domain-containing protein</fullName>
    </recommendedName>
</protein>
<dbReference type="Proteomes" id="UP001326715">
    <property type="component" value="Chromosome"/>
</dbReference>
<dbReference type="EMBL" id="CP140154">
    <property type="protein sequence ID" value="WQG92686.1"/>
    <property type="molecule type" value="Genomic_DNA"/>
</dbReference>
<accession>A0ABZ0XPX2</accession>
<evidence type="ECO:0000313" key="2">
    <source>
        <dbReference type="Proteomes" id="UP001326715"/>
    </source>
</evidence>
<evidence type="ECO:0000313" key="1">
    <source>
        <dbReference type="EMBL" id="WQG92686.1"/>
    </source>
</evidence>
<dbReference type="RefSeq" id="WP_322518626.1">
    <property type="nucleotide sequence ID" value="NZ_CP139972.1"/>
</dbReference>
<proteinExistence type="predicted"/>